<dbReference type="EMBL" id="JBGNUJ010000013">
    <property type="protein sequence ID" value="KAL3951775.1"/>
    <property type="molecule type" value="Genomic_DNA"/>
</dbReference>
<evidence type="ECO:0000313" key="1">
    <source>
        <dbReference type="EMBL" id="KAL3951775.1"/>
    </source>
</evidence>
<name>A0ACC4D693_PURLI</name>
<proteinExistence type="predicted"/>
<sequence length="162" mass="17456">MSEPRDGPVVSLRPEPSDSCKGRSTLCDVVRAKLGRDTSRDVESQQHPLQRQSTHKHPPTHHPQTTDTMVKLIAAALALLAAAATACDTACSGASDRDGRCYYSCTDNACHMSGSHHRDEFLNGLSGRGYDCKPEGYNTLSCAKTDGFGGCWSHKWTCGGQC</sequence>
<evidence type="ECO:0000313" key="2">
    <source>
        <dbReference type="Proteomes" id="UP001638806"/>
    </source>
</evidence>
<protein>
    <submittedName>
        <fullName evidence="1">Uncharacterized protein</fullName>
    </submittedName>
</protein>
<reference evidence="1" key="1">
    <citation type="submission" date="2024-12" db="EMBL/GenBank/DDBJ databases">
        <title>Comparative genomics and development of molecular markers within Purpureocillium lilacinum and among Purpureocillium species.</title>
        <authorList>
            <person name="Yeh Z.-Y."/>
            <person name="Ni N.-T."/>
            <person name="Lo P.-H."/>
            <person name="Mushyakhwo K."/>
            <person name="Lin C.-F."/>
            <person name="Nai Y.-S."/>
        </authorList>
    </citation>
    <scope>NUCLEOTIDE SEQUENCE</scope>
    <source>
        <strain evidence="1">NCHU-NPUST-175</strain>
    </source>
</reference>
<gene>
    <name evidence="1" type="ORF">ACCO45_013492</name>
</gene>
<keyword evidence="2" id="KW-1185">Reference proteome</keyword>
<dbReference type="Proteomes" id="UP001638806">
    <property type="component" value="Unassembled WGS sequence"/>
</dbReference>
<comment type="caution">
    <text evidence="1">The sequence shown here is derived from an EMBL/GenBank/DDBJ whole genome shotgun (WGS) entry which is preliminary data.</text>
</comment>
<accession>A0ACC4D693</accession>
<organism evidence="1 2">
    <name type="scientific">Purpureocillium lilacinum</name>
    <name type="common">Paecilomyces lilacinus</name>
    <dbReference type="NCBI Taxonomy" id="33203"/>
    <lineage>
        <taxon>Eukaryota</taxon>
        <taxon>Fungi</taxon>
        <taxon>Dikarya</taxon>
        <taxon>Ascomycota</taxon>
        <taxon>Pezizomycotina</taxon>
        <taxon>Sordariomycetes</taxon>
        <taxon>Hypocreomycetidae</taxon>
        <taxon>Hypocreales</taxon>
        <taxon>Ophiocordycipitaceae</taxon>
        <taxon>Purpureocillium</taxon>
    </lineage>
</organism>